<sequence length="447" mass="51738">MDVALSTTLANLTAAVNRLQPSSVNDNRRRRDRFEEPVMVPPNGNHNRVNCLSFESEEEEEDPEEKMDVELQRILLLSKEESQHHNLFRSHCSVDKRVCNLVIDGGSSENLVSRKFVDYFNLPTQPHEAPYSLGWVENGPQVRVTQTCRVPISIGKHYQDEILCNVLDMEACHILLGRSWQYNNCVTYKSRDNVIIFRCGDRKIAMRGLNSFEERPPKKKEVFPEKFEDEVIPDVIKPPQETIPNVIKPPQEVVLVVAEQPQKIVPVVLEPSKPLSEEVKISDYTDPIPGNVSLVYYPYELDEITLTWSRVQPMEVDPFWDFDDPLVRPNDVVYDLLLHLDPEQFKNLHENSRSSSFQVGVSDTDRFRAVSQVILHVILAKWMTTSETFQVAAMIEKLQPSWIDFENYLKHERTKMFVDYLVVPHDAFSVVLTFTVKNEFSFEPFLF</sequence>
<protein>
    <submittedName>
        <fullName evidence="1">Uncharacterized protein</fullName>
    </submittedName>
</protein>
<dbReference type="AlphaFoldDB" id="A0AA38SS29"/>
<evidence type="ECO:0000313" key="2">
    <source>
        <dbReference type="Proteomes" id="UP001172457"/>
    </source>
</evidence>
<dbReference type="InterPro" id="IPR021109">
    <property type="entry name" value="Peptidase_aspartic_dom_sf"/>
</dbReference>
<dbReference type="Gene3D" id="2.40.70.10">
    <property type="entry name" value="Acid Proteases"/>
    <property type="match status" value="1"/>
</dbReference>
<gene>
    <name evidence="1" type="ORF">OSB04_020358</name>
</gene>
<evidence type="ECO:0000313" key="1">
    <source>
        <dbReference type="EMBL" id="KAJ9547815.1"/>
    </source>
</evidence>
<dbReference type="CDD" id="cd00303">
    <property type="entry name" value="retropepsin_like"/>
    <property type="match status" value="1"/>
</dbReference>
<dbReference type="PANTHER" id="PTHR35046:SF9">
    <property type="entry name" value="RNA-DIRECTED DNA POLYMERASE"/>
    <property type="match status" value="1"/>
</dbReference>
<dbReference type="Proteomes" id="UP001172457">
    <property type="component" value="Chromosome 5"/>
</dbReference>
<proteinExistence type="predicted"/>
<name>A0AA38SS29_9ASTR</name>
<dbReference type="PANTHER" id="PTHR35046">
    <property type="entry name" value="ZINC KNUCKLE (CCHC-TYPE) FAMILY PROTEIN"/>
    <property type="match status" value="1"/>
</dbReference>
<accession>A0AA38SS29</accession>
<reference evidence="1" key="1">
    <citation type="submission" date="2023-03" db="EMBL/GenBank/DDBJ databases">
        <title>Chromosome-scale reference genome and RAD-based genetic map of yellow starthistle (Centaurea solstitialis) reveal putative structural variation and QTLs associated with invader traits.</title>
        <authorList>
            <person name="Reatini B."/>
            <person name="Cang F.A."/>
            <person name="Jiang Q."/>
            <person name="Mckibben M.T.W."/>
            <person name="Barker M.S."/>
            <person name="Rieseberg L.H."/>
            <person name="Dlugosch K.M."/>
        </authorList>
    </citation>
    <scope>NUCLEOTIDE SEQUENCE</scope>
    <source>
        <strain evidence="1">CAN-66</strain>
        <tissue evidence="1">Leaf</tissue>
    </source>
</reference>
<dbReference type="EMBL" id="JARYMX010000005">
    <property type="protein sequence ID" value="KAJ9547815.1"/>
    <property type="molecule type" value="Genomic_DNA"/>
</dbReference>
<organism evidence="1 2">
    <name type="scientific">Centaurea solstitialis</name>
    <name type="common">yellow star-thistle</name>
    <dbReference type="NCBI Taxonomy" id="347529"/>
    <lineage>
        <taxon>Eukaryota</taxon>
        <taxon>Viridiplantae</taxon>
        <taxon>Streptophyta</taxon>
        <taxon>Embryophyta</taxon>
        <taxon>Tracheophyta</taxon>
        <taxon>Spermatophyta</taxon>
        <taxon>Magnoliopsida</taxon>
        <taxon>eudicotyledons</taxon>
        <taxon>Gunneridae</taxon>
        <taxon>Pentapetalae</taxon>
        <taxon>asterids</taxon>
        <taxon>campanulids</taxon>
        <taxon>Asterales</taxon>
        <taxon>Asteraceae</taxon>
        <taxon>Carduoideae</taxon>
        <taxon>Cardueae</taxon>
        <taxon>Centaureinae</taxon>
        <taxon>Centaurea</taxon>
    </lineage>
</organism>
<keyword evidence="2" id="KW-1185">Reference proteome</keyword>
<comment type="caution">
    <text evidence="1">The sequence shown here is derived from an EMBL/GenBank/DDBJ whole genome shotgun (WGS) entry which is preliminary data.</text>
</comment>